<keyword evidence="3" id="KW-1185">Reference proteome</keyword>
<accession>A0A2U8FSK4</accession>
<protein>
    <submittedName>
        <fullName evidence="2">Hemerythrin domain-containing protein</fullName>
    </submittedName>
</protein>
<dbReference type="CDD" id="cd12108">
    <property type="entry name" value="Hr-like"/>
    <property type="match status" value="1"/>
</dbReference>
<sequence>MRPLLQPIAPEIDDPLALLTACHEKVRRFSTLTRRLVAHVGQHGADAEAREAATSVLRYFDLAAPLHHEDEDMDLFPALRALGQPDVTAHIARLQAEHDELGALWQATRPWLLAVQAGEAAPGDAVPDAVLTLTERYPAHADAEEAWVYPAAAGLTPEQCRTLSAAMVARRRTH</sequence>
<dbReference type="InterPro" id="IPR012312">
    <property type="entry name" value="Hemerythrin-like"/>
</dbReference>
<proteinExistence type="predicted"/>
<name>A0A2U8FSK4_9BURK</name>
<gene>
    <name evidence="2" type="ORF">DEH84_11545</name>
</gene>
<dbReference type="Gene3D" id="1.20.120.520">
    <property type="entry name" value="nmb1532 protein domain like"/>
    <property type="match status" value="1"/>
</dbReference>
<evidence type="ECO:0000259" key="1">
    <source>
        <dbReference type="Pfam" id="PF01814"/>
    </source>
</evidence>
<dbReference type="Pfam" id="PF01814">
    <property type="entry name" value="Hemerythrin"/>
    <property type="match status" value="1"/>
</dbReference>
<reference evidence="2 3" key="1">
    <citation type="submission" date="2018-05" db="EMBL/GenBank/DDBJ databases">
        <title>complete genome sequence of Aquabacterium olei NBRC 110486.</title>
        <authorList>
            <person name="Tang B."/>
            <person name="Chang J."/>
            <person name="Zhang L."/>
            <person name="Yang H."/>
        </authorList>
    </citation>
    <scope>NUCLEOTIDE SEQUENCE [LARGE SCALE GENOMIC DNA]</scope>
    <source>
        <strain evidence="2 3">NBRC 110486</strain>
    </source>
</reference>
<dbReference type="KEGG" id="aon:DEH84_11545"/>
<organism evidence="2 3">
    <name type="scientific">Aquabacterium olei</name>
    <dbReference type="NCBI Taxonomy" id="1296669"/>
    <lineage>
        <taxon>Bacteria</taxon>
        <taxon>Pseudomonadati</taxon>
        <taxon>Pseudomonadota</taxon>
        <taxon>Betaproteobacteria</taxon>
        <taxon>Burkholderiales</taxon>
        <taxon>Aquabacterium</taxon>
    </lineage>
</organism>
<dbReference type="Proteomes" id="UP000244892">
    <property type="component" value="Chromosome"/>
</dbReference>
<evidence type="ECO:0000313" key="3">
    <source>
        <dbReference type="Proteomes" id="UP000244892"/>
    </source>
</evidence>
<dbReference type="EMBL" id="CP029210">
    <property type="protein sequence ID" value="AWI53990.1"/>
    <property type="molecule type" value="Genomic_DNA"/>
</dbReference>
<dbReference type="OrthoDB" id="8898809at2"/>
<dbReference type="AlphaFoldDB" id="A0A2U8FSK4"/>
<dbReference type="RefSeq" id="WP_109036986.1">
    <property type="nucleotide sequence ID" value="NZ_CP029210.1"/>
</dbReference>
<feature type="domain" description="Hemerythrin-like" evidence="1">
    <location>
        <begin position="15"/>
        <end position="152"/>
    </location>
</feature>
<evidence type="ECO:0000313" key="2">
    <source>
        <dbReference type="EMBL" id="AWI53990.1"/>
    </source>
</evidence>